<organism evidence="1">
    <name type="scientific">Opuntia streptacantha</name>
    <name type="common">Prickly pear cactus</name>
    <name type="synonym">Opuntia cardona</name>
    <dbReference type="NCBI Taxonomy" id="393608"/>
    <lineage>
        <taxon>Eukaryota</taxon>
        <taxon>Viridiplantae</taxon>
        <taxon>Streptophyta</taxon>
        <taxon>Embryophyta</taxon>
        <taxon>Tracheophyta</taxon>
        <taxon>Spermatophyta</taxon>
        <taxon>Magnoliopsida</taxon>
        <taxon>eudicotyledons</taxon>
        <taxon>Gunneridae</taxon>
        <taxon>Pentapetalae</taxon>
        <taxon>Caryophyllales</taxon>
        <taxon>Cactineae</taxon>
        <taxon>Cactaceae</taxon>
        <taxon>Opuntioideae</taxon>
        <taxon>Opuntia</taxon>
    </lineage>
</organism>
<proteinExistence type="predicted"/>
<dbReference type="EMBL" id="GISG01167106">
    <property type="protein sequence ID" value="MBA4650824.1"/>
    <property type="molecule type" value="Transcribed_RNA"/>
</dbReference>
<name>A0A7C9E0T9_OPUST</name>
<reference evidence="1" key="1">
    <citation type="journal article" date="2013" name="J. Plant Res.">
        <title>Effect of fungi and light on seed germination of three Opuntia species from semiarid lands of central Mexico.</title>
        <authorList>
            <person name="Delgado-Sanchez P."/>
            <person name="Jimenez-Bremont J.F."/>
            <person name="Guerrero-Gonzalez Mde L."/>
            <person name="Flores J."/>
        </authorList>
    </citation>
    <scope>NUCLEOTIDE SEQUENCE</scope>
    <source>
        <tissue evidence="1">Cladode</tissue>
    </source>
</reference>
<evidence type="ECO:0000313" key="1">
    <source>
        <dbReference type="EMBL" id="MBA4650824.1"/>
    </source>
</evidence>
<accession>A0A7C9E0T9</accession>
<reference evidence="1" key="2">
    <citation type="submission" date="2020-07" db="EMBL/GenBank/DDBJ databases">
        <authorList>
            <person name="Vera ALvarez R."/>
            <person name="Arias-Moreno D.M."/>
            <person name="Jimenez-Jacinto V."/>
            <person name="Jimenez-Bremont J.F."/>
            <person name="Swaminathan K."/>
            <person name="Moose S.P."/>
            <person name="Guerrero-Gonzalez M.L."/>
            <person name="Marino-Ramirez L."/>
            <person name="Landsman D."/>
            <person name="Rodriguez-Kessler M."/>
            <person name="Delgado-Sanchez P."/>
        </authorList>
    </citation>
    <scope>NUCLEOTIDE SEQUENCE</scope>
    <source>
        <tissue evidence="1">Cladode</tissue>
    </source>
</reference>
<protein>
    <submittedName>
        <fullName evidence="1">Uncharacterized protein</fullName>
    </submittedName>
</protein>
<sequence length="113" mass="12733">MSMLISGSPGKLARLPMPVSKKLLYSSSCCVDWMICSPSLPRDAIYICVCVDQQLRSRTQPYVHKKYQDCSNCQFKNVVIWVLDVLKAKGHSDDDISVPPMNHGSIHFFQVLS</sequence>
<dbReference type="AlphaFoldDB" id="A0A7C9E0T9"/>